<evidence type="ECO:0000256" key="9">
    <source>
        <dbReference type="ARBA" id="ARBA00023180"/>
    </source>
</evidence>
<dbReference type="OMA" id="CFTVIVS"/>
<feature type="domain" description="Cadherin" evidence="14">
    <location>
        <begin position="138"/>
        <end position="248"/>
    </location>
</feature>
<feature type="domain" description="Cadherin" evidence="14">
    <location>
        <begin position="697"/>
        <end position="783"/>
    </location>
</feature>
<dbReference type="PROSITE" id="PS50268">
    <property type="entry name" value="CADHERIN_2"/>
    <property type="match status" value="7"/>
</dbReference>
<evidence type="ECO:0000313" key="15">
    <source>
        <dbReference type="Proteomes" id="UP001165740"/>
    </source>
</evidence>
<dbReference type="CDD" id="cd11304">
    <property type="entry name" value="Cadherin_repeat"/>
    <property type="match status" value="7"/>
</dbReference>
<dbReference type="OrthoDB" id="6252479at2759"/>
<dbReference type="Gene3D" id="2.60.40.60">
    <property type="entry name" value="Cadherins"/>
    <property type="match status" value="7"/>
</dbReference>
<evidence type="ECO:0000256" key="5">
    <source>
        <dbReference type="ARBA" id="ARBA00022737"/>
    </source>
</evidence>
<feature type="compositionally biased region" description="Polar residues" evidence="11">
    <location>
        <begin position="976"/>
        <end position="1003"/>
    </location>
</feature>
<dbReference type="PRINTS" id="PR00205">
    <property type="entry name" value="CADHERIN"/>
</dbReference>
<evidence type="ECO:0000256" key="1">
    <source>
        <dbReference type="ARBA" id="ARBA00004251"/>
    </source>
</evidence>
<evidence type="ECO:0000256" key="4">
    <source>
        <dbReference type="ARBA" id="ARBA00022729"/>
    </source>
</evidence>
<keyword evidence="15" id="KW-1185">Reference proteome</keyword>
<keyword evidence="7 12" id="KW-1133">Transmembrane helix</keyword>
<accession>A0A9W3B5A1</accession>
<keyword evidence="6 10" id="KW-0106">Calcium</keyword>
<dbReference type="SUPFAM" id="SSF49313">
    <property type="entry name" value="Cadherin-like"/>
    <property type="match status" value="7"/>
</dbReference>
<evidence type="ECO:0000256" key="13">
    <source>
        <dbReference type="SAM" id="SignalP"/>
    </source>
</evidence>
<protein>
    <submittedName>
        <fullName evidence="16">Protocadherin-9-like</fullName>
    </submittedName>
</protein>
<feature type="chain" id="PRO_5040982762" evidence="13">
    <location>
        <begin position="21"/>
        <end position="1163"/>
    </location>
</feature>
<evidence type="ECO:0000256" key="12">
    <source>
        <dbReference type="SAM" id="Phobius"/>
    </source>
</evidence>
<feature type="domain" description="Cadherin" evidence="14">
    <location>
        <begin position="379"/>
        <end position="467"/>
    </location>
</feature>
<reference evidence="16" key="1">
    <citation type="submission" date="2025-08" db="UniProtKB">
        <authorList>
            <consortium name="RefSeq"/>
        </authorList>
    </citation>
    <scope>IDENTIFICATION</scope>
</reference>
<keyword evidence="4 13" id="KW-0732">Signal</keyword>
<dbReference type="GeneID" id="106074552"/>
<evidence type="ECO:0000256" key="2">
    <source>
        <dbReference type="ARBA" id="ARBA00022475"/>
    </source>
</evidence>
<evidence type="ECO:0000256" key="8">
    <source>
        <dbReference type="ARBA" id="ARBA00023136"/>
    </source>
</evidence>
<keyword evidence="8 12" id="KW-0472">Membrane</keyword>
<feature type="region of interest" description="Disordered" evidence="11">
    <location>
        <begin position="856"/>
        <end position="893"/>
    </location>
</feature>
<dbReference type="FunFam" id="2.60.40.60:FF:000092">
    <property type="entry name" value="Protocadherin 8"/>
    <property type="match status" value="1"/>
</dbReference>
<dbReference type="GO" id="GO:0007156">
    <property type="term" value="P:homophilic cell adhesion via plasma membrane adhesion molecules"/>
    <property type="evidence" value="ECO:0007669"/>
    <property type="project" value="InterPro"/>
</dbReference>
<keyword evidence="2" id="KW-1003">Cell membrane</keyword>
<dbReference type="PANTHER" id="PTHR24028:SF328">
    <property type="entry name" value="CADHERIN-3"/>
    <property type="match status" value="1"/>
</dbReference>
<dbReference type="InterPro" id="IPR002126">
    <property type="entry name" value="Cadherin-like_dom"/>
</dbReference>
<feature type="domain" description="Cadherin" evidence="14">
    <location>
        <begin position="249"/>
        <end position="356"/>
    </location>
</feature>
<dbReference type="Proteomes" id="UP001165740">
    <property type="component" value="Chromosome 8"/>
</dbReference>
<keyword evidence="3 12" id="KW-0812">Transmembrane</keyword>
<proteinExistence type="predicted"/>
<dbReference type="PROSITE" id="PS00232">
    <property type="entry name" value="CADHERIN_1"/>
    <property type="match status" value="3"/>
</dbReference>
<feature type="compositionally biased region" description="Polar residues" evidence="11">
    <location>
        <begin position="857"/>
        <end position="887"/>
    </location>
</feature>
<evidence type="ECO:0000313" key="16">
    <source>
        <dbReference type="RefSeq" id="XP_055894596.1"/>
    </source>
</evidence>
<feature type="region of interest" description="Disordered" evidence="11">
    <location>
        <begin position="918"/>
        <end position="949"/>
    </location>
</feature>
<comment type="subcellular location">
    <subcellularLocation>
        <location evidence="1">Cell membrane</location>
        <topology evidence="1">Single-pass type I membrane protein</topology>
    </subcellularLocation>
</comment>
<evidence type="ECO:0000259" key="14">
    <source>
        <dbReference type="PROSITE" id="PS50268"/>
    </source>
</evidence>
<dbReference type="AlphaFoldDB" id="A0A9W3B5A1"/>
<feature type="signal peptide" evidence="13">
    <location>
        <begin position="1"/>
        <end position="20"/>
    </location>
</feature>
<evidence type="ECO:0000256" key="11">
    <source>
        <dbReference type="SAM" id="MobiDB-lite"/>
    </source>
</evidence>
<feature type="domain" description="Cadherin" evidence="14">
    <location>
        <begin position="468"/>
        <end position="570"/>
    </location>
</feature>
<dbReference type="GO" id="GO:0005509">
    <property type="term" value="F:calcium ion binding"/>
    <property type="evidence" value="ECO:0007669"/>
    <property type="project" value="UniProtKB-UniRule"/>
</dbReference>
<keyword evidence="5" id="KW-0677">Repeat</keyword>
<name>A0A9W3B5A1_BIOGL</name>
<feature type="domain" description="Cadherin" evidence="14">
    <location>
        <begin position="30"/>
        <end position="137"/>
    </location>
</feature>
<dbReference type="FunFam" id="2.60.40.60:FF:000020">
    <property type="entry name" value="Dachsous cadherin-related 1b"/>
    <property type="match status" value="1"/>
</dbReference>
<gene>
    <name evidence="16" type="primary">LOC106074552</name>
</gene>
<feature type="transmembrane region" description="Helical" evidence="12">
    <location>
        <begin position="792"/>
        <end position="816"/>
    </location>
</feature>
<dbReference type="FunFam" id="2.60.40.60:FF:000007">
    <property type="entry name" value="Protocadherin alpha 2"/>
    <property type="match status" value="1"/>
</dbReference>
<sequence length="1163" mass="126012">MNLMILEILTLGMLFSSTNAQLQDVVFTQPEEQSAGQFVGSVATSPSLTAFIGDTDRASLRYNILSDSGNKNGDLFRIDPFSGNVTFGVRVDKEKACPTSDLCELNFAVAVTGSSNFFTRVAVKVVITDINDNSPTFKDSSMDVHISEAAPVGSSFSLSPATDLDLSAENGVSSYGIEPESDTFRLAVIQNQVGTSQVYLVTKQNLDRETIDSYKLIVVAKDGGTPQRSGTLTVNVVVDDFNDNSPVFSSTIYAASFNETAGTGYNVLTVSATDLDTGDNGKVIYSLSTFQPPNKFDLRDKIDVNSTSGVVFLKKPLPSGEYQVLIDARDLGYPQRFNQSLLKISVLDTENSQPILTLTPVPNNDLPAGWVPEVIAGAGTVVAVLTVDDPDSGQNGIVVCSSLEPNFLLQQLGPGAYKLTLAGPLDRERNGSFSVTVICQDHGTPSLNGTASIVIHVWDMNDNKPIFGKSTYTASIIENNLKSDTVLVVNALDADEGENARIEYRLADDDGSFIISASTGVIKANKVFDYEEASRYEFTVLAMDNGNPRLTGSASVVVTIRDINDVAPKFSQDLYMFQIYENRERDSIVGNFTVTDPDTEEGGVITLSLQPKIATEPVVPFTVTKDGRVLSLEKFDREMKSLYSFYIVATDNGQRRLSSSVLVTVKILDENDNKPEFVFPGNQNFSAFVDIPIFADTVILKIEAQDPDEGKNAALIYSLSESNASDLFRIARVSGELMPNRNIVAGDIGTYAITINVTDQGYPALWSTRVLLLVVQSGSEPSTGKVIADQNVLIVACIICFTVIVSGAVLVVICVLKRQDHQRKYASSRRDHVHASLDGRQQYDLAITGVKDPTPSLDLNSSFQQQNQQPKSHKGNGNSLQDPSNVSIGDKMMNIPGSSSGQVFLAKTAITKLPETNAAKHDDFHSTSSNETSTGDSGHGSDEDMSNSMEQTNMPSMAVEHAVPLAITAASRQSVVRASFPQQNRAQRPSLSKSPPRAKNSTVRFDPHVSYDNIPPLRSPPPALPSQIANRTNIINNNGSNSAYSQPMTHKYDLVVRQNQQHPPQHQLHAPHPHSNLYPPHRPYHADSGVLPHLPSQNSKARLSAVYPTSPQKQVAYRPASSSVGDDLDDDSDLNTTTSGSYSIASDDVARLNSLGEIKDMFV</sequence>
<evidence type="ECO:0000256" key="10">
    <source>
        <dbReference type="PROSITE-ProRule" id="PRU00043"/>
    </source>
</evidence>
<feature type="region of interest" description="Disordered" evidence="11">
    <location>
        <begin position="1059"/>
        <end position="1141"/>
    </location>
</feature>
<organism evidence="15 16">
    <name type="scientific">Biomphalaria glabrata</name>
    <name type="common">Bloodfluke planorb</name>
    <name type="synonym">Freshwater snail</name>
    <dbReference type="NCBI Taxonomy" id="6526"/>
    <lineage>
        <taxon>Eukaryota</taxon>
        <taxon>Metazoa</taxon>
        <taxon>Spiralia</taxon>
        <taxon>Lophotrochozoa</taxon>
        <taxon>Mollusca</taxon>
        <taxon>Gastropoda</taxon>
        <taxon>Heterobranchia</taxon>
        <taxon>Euthyneura</taxon>
        <taxon>Panpulmonata</taxon>
        <taxon>Hygrophila</taxon>
        <taxon>Lymnaeoidea</taxon>
        <taxon>Planorbidae</taxon>
        <taxon>Biomphalaria</taxon>
    </lineage>
</organism>
<dbReference type="InterPro" id="IPR015919">
    <property type="entry name" value="Cadherin-like_sf"/>
</dbReference>
<evidence type="ECO:0000256" key="6">
    <source>
        <dbReference type="ARBA" id="ARBA00022837"/>
    </source>
</evidence>
<feature type="region of interest" description="Disordered" evidence="11">
    <location>
        <begin position="976"/>
        <end position="1028"/>
    </location>
</feature>
<feature type="compositionally biased region" description="Low complexity" evidence="11">
    <location>
        <begin position="1059"/>
        <end position="1074"/>
    </location>
</feature>
<evidence type="ECO:0000256" key="3">
    <source>
        <dbReference type="ARBA" id="ARBA00022692"/>
    </source>
</evidence>
<dbReference type="InterPro" id="IPR050174">
    <property type="entry name" value="Protocadherin/Cadherin-CA"/>
</dbReference>
<evidence type="ECO:0000256" key="7">
    <source>
        <dbReference type="ARBA" id="ARBA00022989"/>
    </source>
</evidence>
<feature type="compositionally biased region" description="Polar residues" evidence="11">
    <location>
        <begin position="1095"/>
        <end position="1113"/>
    </location>
</feature>
<dbReference type="Pfam" id="PF00028">
    <property type="entry name" value="Cadherin"/>
    <property type="match status" value="6"/>
</dbReference>
<feature type="domain" description="Cadherin" evidence="14">
    <location>
        <begin position="571"/>
        <end position="677"/>
    </location>
</feature>
<dbReference type="SMART" id="SM00112">
    <property type="entry name" value="CA"/>
    <property type="match status" value="7"/>
</dbReference>
<feature type="compositionally biased region" description="Polar residues" evidence="11">
    <location>
        <begin position="926"/>
        <end position="936"/>
    </location>
</feature>
<keyword evidence="9" id="KW-0325">Glycoprotein</keyword>
<dbReference type="GO" id="GO:0005886">
    <property type="term" value="C:plasma membrane"/>
    <property type="evidence" value="ECO:0007669"/>
    <property type="project" value="UniProtKB-SubCell"/>
</dbReference>
<dbReference type="RefSeq" id="XP_055894596.1">
    <property type="nucleotide sequence ID" value="XM_056038621.1"/>
</dbReference>
<dbReference type="InterPro" id="IPR020894">
    <property type="entry name" value="Cadherin_CS"/>
</dbReference>
<dbReference type="PANTHER" id="PTHR24028">
    <property type="entry name" value="CADHERIN-87A"/>
    <property type="match status" value="1"/>
</dbReference>